<dbReference type="Pfam" id="PF08765">
    <property type="entry name" value="Mor"/>
    <property type="match status" value="1"/>
</dbReference>
<dbReference type="PANTHER" id="PTHR37812">
    <property type="entry name" value="MU-LIKE PROPHAGE FLUMU PROTEIN C"/>
    <property type="match status" value="1"/>
</dbReference>
<dbReference type="InterPro" id="IPR014875">
    <property type="entry name" value="Mor_transcription_activator"/>
</dbReference>
<reference evidence="2 3" key="1">
    <citation type="submission" date="2021-06" db="EMBL/GenBank/DDBJ databases">
        <authorList>
            <person name="Sun Q."/>
            <person name="Li D."/>
        </authorList>
    </citation>
    <scope>NUCLEOTIDE SEQUENCE [LARGE SCALE GENOMIC DNA]</scope>
    <source>
        <strain evidence="2 3">MSJ-5</strain>
    </source>
</reference>
<dbReference type="RefSeq" id="WP_216414898.1">
    <property type="nucleotide sequence ID" value="NZ_JAHLQK010000001.1"/>
</dbReference>
<name>A0ABS6FYT9_9FIRM</name>
<gene>
    <name evidence="2" type="ORF">KQI88_03160</name>
</gene>
<feature type="domain" description="Mor transcription activator" evidence="1">
    <location>
        <begin position="12"/>
        <end position="87"/>
    </location>
</feature>
<keyword evidence="3" id="KW-1185">Reference proteome</keyword>
<dbReference type="PANTHER" id="PTHR37812:SF1">
    <property type="entry name" value="MU-LIKE PROPHAGE FLUMU PROTEIN C"/>
    <property type="match status" value="1"/>
</dbReference>
<dbReference type="InterPro" id="IPR052411">
    <property type="entry name" value="c-mor_Regulatory_Protein"/>
</dbReference>
<dbReference type="Proteomes" id="UP000779508">
    <property type="component" value="Unassembled WGS sequence"/>
</dbReference>
<accession>A0ABS6FYT9</accession>
<evidence type="ECO:0000313" key="2">
    <source>
        <dbReference type="EMBL" id="MBU5675415.1"/>
    </source>
</evidence>
<dbReference type="GO" id="GO:0003677">
    <property type="term" value="F:DNA binding"/>
    <property type="evidence" value="ECO:0007669"/>
    <property type="project" value="UniProtKB-KW"/>
</dbReference>
<comment type="caution">
    <text evidence="2">The sequence shown here is derived from an EMBL/GenBank/DDBJ whole genome shotgun (WGS) entry which is preliminary data.</text>
</comment>
<dbReference type="InterPro" id="IPR049739">
    <property type="entry name" value="YraL-like"/>
</dbReference>
<dbReference type="NCBIfam" id="NF040785">
    <property type="entry name" value="CD3324_fam"/>
    <property type="match status" value="1"/>
</dbReference>
<sequence>MKYEKAQNILPEDVIELIQQYIEGGYLYIPVKCKNKKAWGENSGAKDSLKERNREIFDLYNQGISIKELAEQYYLTEYSIRRIIRQEKQII</sequence>
<organism evidence="2 3">
    <name type="scientific">Alkaliphilus flagellatus</name>
    <dbReference type="NCBI Taxonomy" id="2841507"/>
    <lineage>
        <taxon>Bacteria</taxon>
        <taxon>Bacillati</taxon>
        <taxon>Bacillota</taxon>
        <taxon>Clostridia</taxon>
        <taxon>Peptostreptococcales</taxon>
        <taxon>Natronincolaceae</taxon>
        <taxon>Alkaliphilus</taxon>
    </lineage>
</organism>
<protein>
    <submittedName>
        <fullName evidence="2">DNA-binding response regulator</fullName>
    </submittedName>
</protein>
<evidence type="ECO:0000259" key="1">
    <source>
        <dbReference type="Pfam" id="PF08765"/>
    </source>
</evidence>
<proteinExistence type="predicted"/>
<keyword evidence="2" id="KW-0238">DNA-binding</keyword>
<dbReference type="EMBL" id="JAHLQK010000001">
    <property type="protein sequence ID" value="MBU5675415.1"/>
    <property type="molecule type" value="Genomic_DNA"/>
</dbReference>
<evidence type="ECO:0000313" key="3">
    <source>
        <dbReference type="Proteomes" id="UP000779508"/>
    </source>
</evidence>